<dbReference type="Pfam" id="PF00990">
    <property type="entry name" value="GGDEF"/>
    <property type="match status" value="1"/>
</dbReference>
<dbReference type="CDD" id="cd00130">
    <property type="entry name" value="PAS"/>
    <property type="match status" value="2"/>
</dbReference>
<dbReference type="Pfam" id="PF08448">
    <property type="entry name" value="PAS_4"/>
    <property type="match status" value="2"/>
</dbReference>
<dbReference type="InterPro" id="IPR035965">
    <property type="entry name" value="PAS-like_dom_sf"/>
</dbReference>
<evidence type="ECO:0000313" key="6">
    <source>
        <dbReference type="Proteomes" id="UP000484885"/>
    </source>
</evidence>
<evidence type="ECO:0000259" key="3">
    <source>
        <dbReference type="PROSITE" id="PS50113"/>
    </source>
</evidence>
<dbReference type="AlphaFoldDB" id="A0A845V235"/>
<dbReference type="InterPro" id="IPR043128">
    <property type="entry name" value="Rev_trsase/Diguanyl_cyclase"/>
</dbReference>
<accession>A0A845V235</accession>
<dbReference type="Gene3D" id="3.30.70.270">
    <property type="match status" value="1"/>
</dbReference>
<feature type="domain" description="PAS" evidence="2">
    <location>
        <begin position="141"/>
        <end position="211"/>
    </location>
</feature>
<dbReference type="EMBL" id="JAAGSC010000044">
    <property type="protein sequence ID" value="NDY96774.1"/>
    <property type="molecule type" value="Genomic_DNA"/>
</dbReference>
<evidence type="ECO:0000259" key="4">
    <source>
        <dbReference type="PROSITE" id="PS50887"/>
    </source>
</evidence>
<dbReference type="Proteomes" id="UP000484885">
    <property type="component" value="Unassembled WGS sequence"/>
</dbReference>
<reference evidence="5 6" key="1">
    <citation type="submission" date="2020-02" db="EMBL/GenBank/DDBJ databases">
        <authorList>
            <person name="Zhang X.-Y."/>
        </authorList>
    </citation>
    <scope>NUCLEOTIDE SEQUENCE [LARGE SCALE GENOMIC DNA]</scope>
    <source>
        <strain evidence="5 6">C33</strain>
    </source>
</reference>
<dbReference type="PROSITE" id="PS50113">
    <property type="entry name" value="PAC"/>
    <property type="match status" value="2"/>
</dbReference>
<evidence type="ECO:0000256" key="1">
    <source>
        <dbReference type="ARBA" id="ARBA00001946"/>
    </source>
</evidence>
<dbReference type="SUPFAM" id="SSF55073">
    <property type="entry name" value="Nucleotide cyclase"/>
    <property type="match status" value="1"/>
</dbReference>
<dbReference type="InterPro" id="IPR052155">
    <property type="entry name" value="Biofilm_reg_signaling"/>
</dbReference>
<keyword evidence="6" id="KW-1185">Reference proteome</keyword>
<dbReference type="InterPro" id="IPR029787">
    <property type="entry name" value="Nucleotide_cyclase"/>
</dbReference>
<gene>
    <name evidence="5" type="ORF">G3I74_13655</name>
</gene>
<dbReference type="GO" id="GO:0003824">
    <property type="term" value="F:catalytic activity"/>
    <property type="evidence" value="ECO:0007669"/>
    <property type="project" value="UniProtKB-ARBA"/>
</dbReference>
<dbReference type="InterPro" id="IPR013656">
    <property type="entry name" value="PAS_4"/>
</dbReference>
<feature type="domain" description="GGDEF" evidence="4">
    <location>
        <begin position="298"/>
        <end position="432"/>
    </location>
</feature>
<feature type="domain" description="PAS" evidence="2">
    <location>
        <begin position="14"/>
        <end position="84"/>
    </location>
</feature>
<dbReference type="NCBIfam" id="TIGR00254">
    <property type="entry name" value="GGDEF"/>
    <property type="match status" value="1"/>
</dbReference>
<dbReference type="SMART" id="SM00091">
    <property type="entry name" value="PAS"/>
    <property type="match status" value="2"/>
</dbReference>
<dbReference type="SMART" id="SM00086">
    <property type="entry name" value="PAC"/>
    <property type="match status" value="1"/>
</dbReference>
<dbReference type="InterPro" id="IPR000160">
    <property type="entry name" value="GGDEF_dom"/>
</dbReference>
<dbReference type="RefSeq" id="WP_164212171.1">
    <property type="nucleotide sequence ID" value="NZ_JAAGSC010000044.1"/>
</dbReference>
<dbReference type="InterPro" id="IPR000700">
    <property type="entry name" value="PAS-assoc_C"/>
</dbReference>
<feature type="domain" description="PAC" evidence="3">
    <location>
        <begin position="214"/>
        <end position="266"/>
    </location>
</feature>
<dbReference type="SUPFAM" id="SSF55785">
    <property type="entry name" value="PYP-like sensor domain (PAS domain)"/>
    <property type="match status" value="2"/>
</dbReference>
<dbReference type="Gene3D" id="3.30.450.20">
    <property type="entry name" value="PAS domain"/>
    <property type="match status" value="2"/>
</dbReference>
<dbReference type="NCBIfam" id="TIGR00229">
    <property type="entry name" value="sensory_box"/>
    <property type="match status" value="2"/>
</dbReference>
<sequence length="432" mass="48232">MSDHKLGANPVVVDADHLRAILDAAEVVVYSKDLDGRYTWANRLGTAVTGLTVEETLGQTDFDLLPRALAERFQQIDEQVIVGHTDRLTVETTVRMADGTERIFENITKPLTDGHGNRVGIVGSASDITERKALEHDLSLQRRLLQTVLDHVDAAIYMLDQSDRYQYVNQACADFYGLSPDEIIGKSVIELLGAEVAEQLAVTSRQVFETGQVQRVEEEVIDGSGARRYFWSIKVPFDPDGEEQRMLIGISTEITPLHEAQEQLRRLSLTDPLTDLSNRRDFEDQVEREFSRARRRKTPTALLLMDLDWFKSINDRFGHPTGDDVLVKVAHLINGVTRAEDVAARLGGEEFALLMPGTDRNEALAVAERLRTRIAEAQHGGAELDTFTVTISIGVAVCASGQTSTKDFYRLADEALMRAKTKGRNRVEAWDQ</sequence>
<name>A0A845V235_9GAMM</name>
<dbReference type="SMART" id="SM00267">
    <property type="entry name" value="GGDEF"/>
    <property type="match status" value="1"/>
</dbReference>
<dbReference type="InterPro" id="IPR000014">
    <property type="entry name" value="PAS"/>
</dbReference>
<dbReference type="PROSITE" id="PS50112">
    <property type="entry name" value="PAS"/>
    <property type="match status" value="2"/>
</dbReference>
<dbReference type="InterPro" id="IPR001610">
    <property type="entry name" value="PAC"/>
</dbReference>
<comment type="caution">
    <text evidence="5">The sequence shown here is derived from an EMBL/GenBank/DDBJ whole genome shotgun (WGS) entry which is preliminary data.</text>
</comment>
<feature type="domain" description="PAC" evidence="3">
    <location>
        <begin position="88"/>
        <end position="140"/>
    </location>
</feature>
<dbReference type="CDD" id="cd01949">
    <property type="entry name" value="GGDEF"/>
    <property type="match status" value="1"/>
</dbReference>
<organism evidence="5 6">
    <name type="scientific">Wenzhouxiangella limi</name>
    <dbReference type="NCBI Taxonomy" id="2707351"/>
    <lineage>
        <taxon>Bacteria</taxon>
        <taxon>Pseudomonadati</taxon>
        <taxon>Pseudomonadota</taxon>
        <taxon>Gammaproteobacteria</taxon>
        <taxon>Chromatiales</taxon>
        <taxon>Wenzhouxiangellaceae</taxon>
        <taxon>Wenzhouxiangella</taxon>
    </lineage>
</organism>
<evidence type="ECO:0000259" key="2">
    <source>
        <dbReference type="PROSITE" id="PS50112"/>
    </source>
</evidence>
<dbReference type="PANTHER" id="PTHR44757">
    <property type="entry name" value="DIGUANYLATE CYCLASE DGCP"/>
    <property type="match status" value="1"/>
</dbReference>
<dbReference type="PROSITE" id="PS50887">
    <property type="entry name" value="GGDEF"/>
    <property type="match status" value="1"/>
</dbReference>
<evidence type="ECO:0000313" key="5">
    <source>
        <dbReference type="EMBL" id="NDY96774.1"/>
    </source>
</evidence>
<dbReference type="PANTHER" id="PTHR44757:SF2">
    <property type="entry name" value="BIOFILM ARCHITECTURE MAINTENANCE PROTEIN MBAA"/>
    <property type="match status" value="1"/>
</dbReference>
<proteinExistence type="predicted"/>
<dbReference type="FunFam" id="3.30.70.270:FF:000001">
    <property type="entry name" value="Diguanylate cyclase domain protein"/>
    <property type="match status" value="1"/>
</dbReference>
<protein>
    <submittedName>
        <fullName evidence="5">Sensor domain-containing diguanylate cyclase</fullName>
    </submittedName>
</protein>
<comment type="cofactor">
    <cofactor evidence="1">
        <name>Mg(2+)</name>
        <dbReference type="ChEBI" id="CHEBI:18420"/>
    </cofactor>
</comment>